<dbReference type="InterPro" id="IPR009951">
    <property type="entry name" value="Host-nuc_inhib_Gam"/>
</dbReference>
<dbReference type="EMBL" id="MSBD01000048">
    <property type="protein sequence ID" value="ORN26188.1"/>
    <property type="molecule type" value="Genomic_DNA"/>
</dbReference>
<dbReference type="STRING" id="152331.FAM21731_02165"/>
<accession>A0A1X1FCJ7</accession>
<name>A0A1X1FCJ7_9LACO</name>
<dbReference type="Pfam" id="PF07352">
    <property type="entry name" value="Phage_Mu_Gam"/>
    <property type="match status" value="1"/>
</dbReference>
<keyword evidence="2" id="KW-1185">Reference proteome</keyword>
<gene>
    <name evidence="1" type="ORF">FAM23169_02088</name>
</gene>
<evidence type="ECO:0000313" key="2">
    <source>
        <dbReference type="Proteomes" id="UP000193009"/>
    </source>
</evidence>
<dbReference type="GO" id="GO:0003690">
    <property type="term" value="F:double-stranded DNA binding"/>
    <property type="evidence" value="ECO:0007669"/>
    <property type="project" value="InterPro"/>
</dbReference>
<proteinExistence type="predicted"/>
<dbReference type="OrthoDB" id="1908548at2"/>
<organism evidence="1 2">
    <name type="scientific">Lentilactobacillus parabuchneri</name>
    <dbReference type="NCBI Taxonomy" id="152331"/>
    <lineage>
        <taxon>Bacteria</taxon>
        <taxon>Bacillati</taxon>
        <taxon>Bacillota</taxon>
        <taxon>Bacilli</taxon>
        <taxon>Lactobacillales</taxon>
        <taxon>Lactobacillaceae</taxon>
        <taxon>Lentilactobacillus</taxon>
    </lineage>
</organism>
<dbReference type="Proteomes" id="UP000193009">
    <property type="component" value="Unassembled WGS sequence"/>
</dbReference>
<dbReference type="GO" id="GO:0042262">
    <property type="term" value="P:DNA protection"/>
    <property type="evidence" value="ECO:0007669"/>
    <property type="project" value="InterPro"/>
</dbReference>
<reference evidence="1 2" key="1">
    <citation type="journal article" date="2017" name="Front. Microbiol.">
        <title>The Histidine Decarboxylase Gene Cluster of Lactobacillus parabuchneri Was Gained by Horizontal Gene Transfer and Is Mobile within the Species.</title>
        <authorList>
            <person name="Wuthrich D."/>
            <person name="Berthoud H."/>
            <person name="Wechsler D."/>
            <person name="Eugster E."/>
            <person name="Irmler S."/>
            <person name="Bruggmann R."/>
        </authorList>
    </citation>
    <scope>NUCLEOTIDE SEQUENCE [LARGE SCALE GENOMIC DNA]</scope>
    <source>
        <strain evidence="1 2">FAM23169</strain>
    </source>
</reference>
<evidence type="ECO:0000313" key="1">
    <source>
        <dbReference type="EMBL" id="ORN26188.1"/>
    </source>
</evidence>
<comment type="caution">
    <text evidence="1">The sequence shown here is derived from an EMBL/GenBank/DDBJ whole genome shotgun (WGS) entry which is preliminary data.</text>
</comment>
<sequence length="171" mass="20107">MDEIKEAPEKQTFVIDDDNKANWAFRKLAEVKHELDIKAQQKAGFDEQTKEWYESETKPLKESQDYFEQLIEQYRQTQPDGKVKVPAGYTSLRHAKQYQREPSKLLPFVEKNYPDLLKKDIKWAYFKKQLTDYDGVAIDQNGEKVPGITVIEKESVSYHPNKLESGLYEEK</sequence>
<dbReference type="AlphaFoldDB" id="A0A1X1FCJ7"/>
<dbReference type="RefSeq" id="WP_084989285.1">
    <property type="nucleotide sequence ID" value="NZ_MSAV01000044.1"/>
</dbReference>
<dbReference type="SUPFAM" id="SSF161266">
    <property type="entry name" value="Gam-like"/>
    <property type="match status" value="1"/>
</dbReference>
<protein>
    <submittedName>
        <fullName evidence="1">Bacteriophage Mu Gam like protein</fullName>
    </submittedName>
</protein>